<dbReference type="EMBL" id="BONZ01000043">
    <property type="protein sequence ID" value="GIH16376.1"/>
    <property type="molecule type" value="Genomic_DNA"/>
</dbReference>
<name>A0A8J3VSA5_9ACTN</name>
<evidence type="ECO:0000313" key="3">
    <source>
        <dbReference type="EMBL" id="GIH16376.1"/>
    </source>
</evidence>
<gene>
    <name evidence="3" type="ORF">Raf01_45480</name>
</gene>
<dbReference type="RefSeq" id="WP_203919964.1">
    <property type="nucleotide sequence ID" value="NZ_BONZ01000043.1"/>
</dbReference>
<accession>A0A8J3VSA5</accession>
<keyword evidence="4" id="KW-1185">Reference proteome</keyword>
<feature type="transmembrane region" description="Helical" evidence="2">
    <location>
        <begin position="32"/>
        <end position="49"/>
    </location>
</feature>
<protein>
    <submittedName>
        <fullName evidence="3">Uncharacterized protein</fullName>
    </submittedName>
</protein>
<keyword evidence="2" id="KW-1133">Transmembrane helix</keyword>
<feature type="region of interest" description="Disordered" evidence="1">
    <location>
        <begin position="67"/>
        <end position="95"/>
    </location>
</feature>
<organism evidence="3 4">
    <name type="scientific">Rugosimonospora africana</name>
    <dbReference type="NCBI Taxonomy" id="556532"/>
    <lineage>
        <taxon>Bacteria</taxon>
        <taxon>Bacillati</taxon>
        <taxon>Actinomycetota</taxon>
        <taxon>Actinomycetes</taxon>
        <taxon>Micromonosporales</taxon>
        <taxon>Micromonosporaceae</taxon>
        <taxon>Rugosimonospora</taxon>
    </lineage>
</organism>
<proteinExistence type="predicted"/>
<evidence type="ECO:0000313" key="4">
    <source>
        <dbReference type="Proteomes" id="UP000642748"/>
    </source>
</evidence>
<dbReference type="Proteomes" id="UP000642748">
    <property type="component" value="Unassembled WGS sequence"/>
</dbReference>
<evidence type="ECO:0000256" key="1">
    <source>
        <dbReference type="SAM" id="MobiDB-lite"/>
    </source>
</evidence>
<evidence type="ECO:0000256" key="2">
    <source>
        <dbReference type="SAM" id="Phobius"/>
    </source>
</evidence>
<keyword evidence="2" id="KW-0812">Transmembrane</keyword>
<reference evidence="3" key="1">
    <citation type="submission" date="2021-01" db="EMBL/GenBank/DDBJ databases">
        <title>Whole genome shotgun sequence of Rugosimonospora africana NBRC 104875.</title>
        <authorList>
            <person name="Komaki H."/>
            <person name="Tamura T."/>
        </authorList>
    </citation>
    <scope>NUCLEOTIDE SEQUENCE</scope>
    <source>
        <strain evidence="3">NBRC 104875</strain>
    </source>
</reference>
<keyword evidence="2" id="KW-0472">Membrane</keyword>
<dbReference type="AlphaFoldDB" id="A0A8J3VSA5"/>
<feature type="transmembrane region" description="Helical" evidence="2">
    <location>
        <begin position="9"/>
        <end position="26"/>
    </location>
</feature>
<sequence length="95" mass="10930">MRRADLLKVLIRGVVFGVFMAVWSHFLSSKTWTFALTWWIPACVLFTLGSEMHGWTRFKVWVMRRTRPPETSPSPQAVQQPNAAADDVERDPSKP</sequence>
<comment type="caution">
    <text evidence="3">The sequence shown here is derived from an EMBL/GenBank/DDBJ whole genome shotgun (WGS) entry which is preliminary data.</text>
</comment>